<keyword evidence="1" id="KW-1133">Transmembrane helix</keyword>
<keyword evidence="2" id="KW-0732">Signal</keyword>
<keyword evidence="4" id="KW-1185">Reference proteome</keyword>
<organism evidence="3 4">
    <name type="scientific">Lentihominibacter hominis</name>
    <dbReference type="NCBI Taxonomy" id="2763645"/>
    <lineage>
        <taxon>Bacteria</taxon>
        <taxon>Bacillati</taxon>
        <taxon>Bacillota</taxon>
        <taxon>Clostridia</taxon>
        <taxon>Peptostreptococcales</taxon>
        <taxon>Anaerovoracaceae</taxon>
        <taxon>Lentihominibacter</taxon>
    </lineage>
</organism>
<keyword evidence="1" id="KW-0812">Transmembrane</keyword>
<protein>
    <submittedName>
        <fullName evidence="3">Uncharacterized protein</fullName>
    </submittedName>
</protein>
<evidence type="ECO:0000256" key="1">
    <source>
        <dbReference type="SAM" id="Phobius"/>
    </source>
</evidence>
<feature type="transmembrane region" description="Helical" evidence="1">
    <location>
        <begin position="527"/>
        <end position="546"/>
    </location>
</feature>
<dbReference type="AlphaFoldDB" id="A0A926E4Q8"/>
<evidence type="ECO:0000256" key="2">
    <source>
        <dbReference type="SAM" id="SignalP"/>
    </source>
</evidence>
<reference evidence="3" key="1">
    <citation type="submission" date="2020-08" db="EMBL/GenBank/DDBJ databases">
        <title>Genome public.</title>
        <authorList>
            <person name="Liu C."/>
            <person name="Sun Q."/>
        </authorList>
    </citation>
    <scope>NUCLEOTIDE SEQUENCE</scope>
    <source>
        <strain evidence="3">NSJ-24</strain>
    </source>
</reference>
<evidence type="ECO:0000313" key="4">
    <source>
        <dbReference type="Proteomes" id="UP000610862"/>
    </source>
</evidence>
<dbReference type="RefSeq" id="WP_187524790.1">
    <property type="nucleotide sequence ID" value="NZ_JACRTA010000001.1"/>
</dbReference>
<feature type="chain" id="PRO_5037435461" evidence="2">
    <location>
        <begin position="31"/>
        <end position="551"/>
    </location>
</feature>
<sequence length="551" mass="57897">MKCKPILSKCCITVLLLVAFLFTMPLLASASENNVAKVGSKEYTTLKDAFDNALSGETVTLLKNIEDLTTDGIVTIPEGKAITLDMAGKTITVDSKSFKGRVFINKGTFLITGNGTIDTSLAGANGWGPVDNYGTLTIENGTYKAVKDTESVGIWNREGGTAYFKGGVYEGFPTVIRAALGANTTISGGTYLNDAFPAIENDGEMLITGGTFKNVSCSSCDSRWGYTIRNGVGGDEKSHLVFEESSQGAISVTGVQGAVANSGGSMEIKSGSYKTVGCSVHGTKTAHYALYVAGENCDSKAIVTGGTFESASKTAVMIGNDNTNGDGGINADATTEIKGGTFIAPKGQAAVTGAEKTGNPEITGGAFSSDPGEFVKENKIEIKQGNKYYVGATASKIIENLKEGDEIIIIAAEGDLSVPEGVKVKNETGNTIIVNGQEIENGMDQTIEHILVKVPAKEPTCTENGNKEYYICSVCGEWFASPDGRERIEDHDSVILKAKGHRYENGVCEICGKKEVKDESAETGDPIMIGLVIGIMGVSGVGIASLRRKSR</sequence>
<name>A0A926E4Q8_9FIRM</name>
<dbReference type="Proteomes" id="UP000610862">
    <property type="component" value="Unassembled WGS sequence"/>
</dbReference>
<evidence type="ECO:0000313" key="3">
    <source>
        <dbReference type="EMBL" id="MBC8567337.1"/>
    </source>
</evidence>
<feature type="signal peptide" evidence="2">
    <location>
        <begin position="1"/>
        <end position="30"/>
    </location>
</feature>
<accession>A0A926E4Q8</accession>
<comment type="caution">
    <text evidence="3">The sequence shown here is derived from an EMBL/GenBank/DDBJ whole genome shotgun (WGS) entry which is preliminary data.</text>
</comment>
<keyword evidence="1" id="KW-0472">Membrane</keyword>
<gene>
    <name evidence="3" type="ORF">H8692_00980</name>
</gene>
<dbReference type="EMBL" id="JACRTA010000001">
    <property type="protein sequence ID" value="MBC8567337.1"/>
    <property type="molecule type" value="Genomic_DNA"/>
</dbReference>
<proteinExistence type="predicted"/>